<feature type="region of interest" description="Disordered" evidence="1">
    <location>
        <begin position="1"/>
        <end position="61"/>
    </location>
</feature>
<feature type="compositionally biased region" description="Low complexity" evidence="1">
    <location>
        <begin position="11"/>
        <end position="25"/>
    </location>
</feature>
<dbReference type="Proteomes" id="UP000540423">
    <property type="component" value="Unassembled WGS sequence"/>
</dbReference>
<evidence type="ECO:0000313" key="3">
    <source>
        <dbReference type="Proteomes" id="UP000540423"/>
    </source>
</evidence>
<comment type="caution">
    <text evidence="2">The sequence shown here is derived from an EMBL/GenBank/DDBJ whole genome shotgun (WGS) entry which is preliminary data.</text>
</comment>
<reference evidence="2 3" key="1">
    <citation type="submission" date="2020-08" db="EMBL/GenBank/DDBJ databases">
        <title>Genomic Encyclopedia of Type Strains, Phase IV (KMG-IV): sequencing the most valuable type-strain genomes for metagenomic binning, comparative biology and taxonomic classification.</title>
        <authorList>
            <person name="Goeker M."/>
        </authorList>
    </citation>
    <scope>NUCLEOTIDE SEQUENCE [LARGE SCALE GENOMIC DNA]</scope>
    <source>
        <strain evidence="2 3">DSM 40141</strain>
    </source>
</reference>
<dbReference type="RefSeq" id="WP_185036624.1">
    <property type="nucleotide sequence ID" value="NZ_BNBN01000031.1"/>
</dbReference>
<keyword evidence="3" id="KW-1185">Reference proteome</keyword>
<proteinExistence type="predicted"/>
<accession>A0A7X0LUJ7</accession>
<evidence type="ECO:0000313" key="2">
    <source>
        <dbReference type="EMBL" id="MBB6440176.1"/>
    </source>
</evidence>
<sequence>MSNRRPLGTGPTRTADPADTTPRARLAAELATDHPAPAPAAGAGHPQQTGGRTLGKGPAGQ</sequence>
<dbReference type="AlphaFoldDB" id="A0A7X0LUJ7"/>
<dbReference type="EMBL" id="JACHEM010000042">
    <property type="protein sequence ID" value="MBB6440176.1"/>
    <property type="molecule type" value="Genomic_DNA"/>
</dbReference>
<feature type="compositionally biased region" description="Gly residues" evidence="1">
    <location>
        <begin position="52"/>
        <end position="61"/>
    </location>
</feature>
<evidence type="ECO:0000256" key="1">
    <source>
        <dbReference type="SAM" id="MobiDB-lite"/>
    </source>
</evidence>
<organism evidence="2 3">
    <name type="scientific">Streptomyces candidus</name>
    <dbReference type="NCBI Taxonomy" id="67283"/>
    <lineage>
        <taxon>Bacteria</taxon>
        <taxon>Bacillati</taxon>
        <taxon>Actinomycetota</taxon>
        <taxon>Actinomycetes</taxon>
        <taxon>Kitasatosporales</taxon>
        <taxon>Streptomycetaceae</taxon>
        <taxon>Streptomyces</taxon>
    </lineage>
</organism>
<gene>
    <name evidence="2" type="ORF">HNQ79_006689</name>
</gene>
<feature type="compositionally biased region" description="Low complexity" evidence="1">
    <location>
        <begin position="33"/>
        <end position="51"/>
    </location>
</feature>
<protein>
    <submittedName>
        <fullName evidence="2">Uncharacterized protein</fullName>
    </submittedName>
</protein>
<name>A0A7X0LUJ7_9ACTN</name>